<dbReference type="Proteomes" id="UP000177215">
    <property type="component" value="Unassembled WGS sequence"/>
</dbReference>
<dbReference type="AlphaFoldDB" id="A0A1F6EUG2"/>
<accession>A0A1F6EUG2</accession>
<reference evidence="1 2" key="1">
    <citation type="journal article" date="2016" name="Nat. Commun.">
        <title>Thousands of microbial genomes shed light on interconnected biogeochemical processes in an aquifer system.</title>
        <authorList>
            <person name="Anantharaman K."/>
            <person name="Brown C.T."/>
            <person name="Hug L.A."/>
            <person name="Sharon I."/>
            <person name="Castelle C.J."/>
            <person name="Probst A.J."/>
            <person name="Thomas B.C."/>
            <person name="Singh A."/>
            <person name="Wilkins M.J."/>
            <person name="Karaoz U."/>
            <person name="Brodie E.L."/>
            <person name="Williams K.H."/>
            <person name="Hubbard S.S."/>
            <person name="Banfield J.F."/>
        </authorList>
    </citation>
    <scope>NUCLEOTIDE SEQUENCE [LARGE SCALE GENOMIC DNA]</scope>
</reference>
<comment type="caution">
    <text evidence="1">The sequence shown here is derived from an EMBL/GenBank/DDBJ whole genome shotgun (WGS) entry which is preliminary data.</text>
</comment>
<organism evidence="1 2">
    <name type="scientific">Candidatus Kaiserbacteria bacterium RIFCSPLOWO2_01_FULL_54_24</name>
    <dbReference type="NCBI Taxonomy" id="1798515"/>
    <lineage>
        <taxon>Bacteria</taxon>
        <taxon>Candidatus Kaiseribacteriota</taxon>
    </lineage>
</organism>
<evidence type="ECO:0000313" key="2">
    <source>
        <dbReference type="Proteomes" id="UP000177215"/>
    </source>
</evidence>
<gene>
    <name evidence="1" type="ORF">A3B35_02880</name>
</gene>
<protein>
    <submittedName>
        <fullName evidence="1">Uncharacterized protein</fullName>
    </submittedName>
</protein>
<name>A0A1F6EUG2_9BACT</name>
<dbReference type="EMBL" id="MFMC01000023">
    <property type="protein sequence ID" value="OGG77243.1"/>
    <property type="molecule type" value="Genomic_DNA"/>
</dbReference>
<sequence>MSEYFKRPDEVEFLRPKKSPEPVPEGKVEEAYKLPGLFDSVKLESKTVGDTFFRFPSSEDVALWHSRIPANVLEMKDAKAGTDHKRGVVNIIEWIDKGVAALEEAQKLIPKEQLLKDILPEYDTTAVTRAVEEARHSFKNAQIISEQLGKRYYPHLYDKSLGSLISNPFKNQEGEPAILTAESPDIKMLEGQLQEYVSELPKDVFDVEQNDKHREKLRLQRRIIELAKHIKIKCDVEEPRGFETIKVPGDVPEYYSGPLRVTFTIEEDGHNRIVETTGTFSYINKNRPKIQTAERSTTATIEKPDYVIKPGLSDQTWWEGDGSEDARLKNILALGVFVEAVKQDGSTIHVP</sequence>
<dbReference type="STRING" id="1798515.A3B35_02880"/>
<evidence type="ECO:0000313" key="1">
    <source>
        <dbReference type="EMBL" id="OGG77243.1"/>
    </source>
</evidence>
<proteinExistence type="predicted"/>